<keyword evidence="5" id="KW-0378">Hydrolase</keyword>
<dbReference type="EMBL" id="BQNB010014558">
    <property type="protein sequence ID" value="GJT29627.1"/>
    <property type="molecule type" value="Genomic_DNA"/>
</dbReference>
<evidence type="ECO:0000256" key="3">
    <source>
        <dbReference type="ARBA" id="ARBA00022722"/>
    </source>
</evidence>
<dbReference type="Pfam" id="PF00078">
    <property type="entry name" value="RVT_1"/>
    <property type="match status" value="1"/>
</dbReference>
<dbReference type="InterPro" id="IPR043128">
    <property type="entry name" value="Rev_trsase/Diguanyl_cyclase"/>
</dbReference>
<dbReference type="InterPro" id="IPR050951">
    <property type="entry name" value="Retrovirus_Pol_polyprotein"/>
</dbReference>
<protein>
    <submittedName>
        <fullName evidence="12">Reverse transcriptase domain-containing protein</fullName>
    </submittedName>
</protein>
<feature type="region of interest" description="Disordered" evidence="7">
    <location>
        <begin position="680"/>
        <end position="700"/>
    </location>
</feature>
<accession>A0ABQ5CU44</accession>
<keyword evidence="2" id="KW-0548">Nucleotidyltransferase</keyword>
<dbReference type="CDD" id="cd01647">
    <property type="entry name" value="RT_LTR"/>
    <property type="match status" value="1"/>
</dbReference>
<sequence length="1195" mass="137359">MIPMMLRLVFSPWWGVTEESQQEADSNILSDARSRPGPTESVTPWGAPVLFKKKDGSFRMCIDYGELHELTTKNLLRIDNLFDQLQGSRYFSNIDLRSSYHQLRVHEEDIPKDAYRTRYGHFEFTVMPFGLTNAPAVFIELMNRVCKSYLDKFIIVFIDDIMIYLKSKEEHELQEVHFLRHVVNSNDIHVDSGYYRRFIINFSEIVKPLTSLTEKNQNYEWGKEQEEAFQKLKDNLCNSLILSLPNGSEEFVVYCDASNQGFGCVLMQRGKVIAYASRQLKSHEKKYTTHDLEMGAVVFSLKTWRHYLYGTKSVIYTERKSLQHIFDQKELNMHQRRWIELFSDYDYKIRYHPGKSGVKDKWLLRVRRPRQRTCQRKCCVAWINKWKIRKMVAYTDGSNLGSIGRKCKDISYGQGSCIERPSGLLQQPEIPEWKWDRITMDFITRLPRSKDYKMEKLARLYIDEIVAGHGIHVSIISDHDVRFTSRKSLRQLEIVKIAIVTIGVEFEVGDQVLLKVSPWNGVVRFGTKGKLAPIYVGPFEILERMGHVAYRLRLPQELCSVHDTFHVSNLKKCFVDTNFHVPLGEVKIDKILHFVEEHVEIMDREVKFVGILSVDLSEHLEKSEVRKLSLPSSVLNEKSPYEMIYKKCHSLSYLRMFGCLCFATIVNNNAKFTSRVDNNLNRDQKSQSDSSSSSVSGSSVNTSDFLVDNPGNDADSSDNFVVTQNEKVATLEENIFSKASKYPHWTDAMNQEMDALLRNGTWEIIDLPKGRKAIGRCFLVLVYVDDIIITGNSVSEIKKFKVYLKSKFMIKDLGKLKYFLGIEVVDSEKGICLNKRKYVLDLLSGYGMLACKPAKTPLKLMGKLIYLTNTRPDISYDVHCLSQFMHSPLKSYLKIAFKILKNLKGCPGLGIHIVKTFGMFLNAYSDADWANKKHNTLSKSSAEAEYRALALVTSVVKTVKVESAKQIADILTKGLDTVQHIELVKKLGMHDVYQRTSNVPVPIPDHLCLIKLTLRSLIGNNNIRFYCPGSKENGVNILMSIDEGHFRSGTPTAELFIDERTKVHSIWGLTRPRVYSDLSQDEKDRYNADIRATKIILQGLPKDIYSLINHYTNGKGHMGQCEDAFSGRMEFNKGKVLLNHNFINDMRNIKMTMSKIQLNSKFVNNMLPEWGRFVTAVKLNKGLKDSNFDQTIAYS</sequence>
<keyword evidence="3" id="KW-0540">Nuclease</keyword>
<evidence type="ECO:0000256" key="1">
    <source>
        <dbReference type="ARBA" id="ARBA00022679"/>
    </source>
</evidence>
<evidence type="ECO:0000259" key="11">
    <source>
        <dbReference type="Pfam" id="PF24626"/>
    </source>
</evidence>
<dbReference type="SUPFAM" id="SSF56672">
    <property type="entry name" value="DNA/RNA polymerases"/>
    <property type="match status" value="2"/>
</dbReference>
<comment type="caution">
    <text evidence="12">The sequence shown here is derived from an EMBL/GenBank/DDBJ whole genome shotgun (WGS) entry which is preliminary data.</text>
</comment>
<dbReference type="PANTHER" id="PTHR37984:SF5">
    <property type="entry name" value="PROTEIN NYNRIN-LIKE"/>
    <property type="match status" value="1"/>
</dbReference>
<dbReference type="Proteomes" id="UP001151760">
    <property type="component" value="Unassembled WGS sequence"/>
</dbReference>
<dbReference type="InterPro" id="IPR041373">
    <property type="entry name" value="RT_RNaseH"/>
</dbReference>
<feature type="domain" description="Tf2-1-like SH3-like" evidence="11">
    <location>
        <begin position="509"/>
        <end position="573"/>
    </location>
</feature>
<dbReference type="GO" id="GO:0003964">
    <property type="term" value="F:RNA-directed DNA polymerase activity"/>
    <property type="evidence" value="ECO:0007669"/>
    <property type="project" value="UniProtKB-KW"/>
</dbReference>
<dbReference type="Pfam" id="PF17917">
    <property type="entry name" value="RT_RNaseH"/>
    <property type="match status" value="1"/>
</dbReference>
<keyword evidence="6 12" id="KW-0695">RNA-directed DNA polymerase</keyword>
<feature type="domain" description="Reverse transcriptase Ty1/copia-type" evidence="9">
    <location>
        <begin position="724"/>
        <end position="858"/>
    </location>
</feature>
<evidence type="ECO:0000256" key="7">
    <source>
        <dbReference type="SAM" id="MobiDB-lite"/>
    </source>
</evidence>
<reference evidence="12" key="2">
    <citation type="submission" date="2022-01" db="EMBL/GenBank/DDBJ databases">
        <authorList>
            <person name="Yamashiro T."/>
            <person name="Shiraishi A."/>
            <person name="Satake H."/>
            <person name="Nakayama K."/>
        </authorList>
    </citation>
    <scope>NUCLEOTIDE SEQUENCE</scope>
</reference>
<keyword evidence="4" id="KW-0255">Endonuclease</keyword>
<dbReference type="InterPro" id="IPR000477">
    <property type="entry name" value="RT_dom"/>
</dbReference>
<keyword evidence="13" id="KW-1185">Reference proteome</keyword>
<dbReference type="InterPro" id="IPR013103">
    <property type="entry name" value="RVT_2"/>
</dbReference>
<dbReference type="InterPro" id="IPR056924">
    <property type="entry name" value="SH3_Tf2-1"/>
</dbReference>
<dbReference type="Pfam" id="PF07727">
    <property type="entry name" value="RVT_2"/>
    <property type="match status" value="1"/>
</dbReference>
<feature type="compositionally biased region" description="Low complexity" evidence="7">
    <location>
        <begin position="687"/>
        <end position="700"/>
    </location>
</feature>
<evidence type="ECO:0000259" key="8">
    <source>
        <dbReference type="Pfam" id="PF00078"/>
    </source>
</evidence>
<dbReference type="InterPro" id="IPR043502">
    <property type="entry name" value="DNA/RNA_pol_sf"/>
</dbReference>
<proteinExistence type="predicted"/>
<evidence type="ECO:0000256" key="2">
    <source>
        <dbReference type="ARBA" id="ARBA00022695"/>
    </source>
</evidence>
<dbReference type="PANTHER" id="PTHR37984">
    <property type="entry name" value="PROTEIN CBG26694"/>
    <property type="match status" value="1"/>
</dbReference>
<feature type="domain" description="Reverse transcriptase RNase H-like" evidence="10">
    <location>
        <begin position="248"/>
        <end position="345"/>
    </location>
</feature>
<evidence type="ECO:0000313" key="13">
    <source>
        <dbReference type="Proteomes" id="UP001151760"/>
    </source>
</evidence>
<name>A0ABQ5CU44_9ASTR</name>
<keyword evidence="1" id="KW-0808">Transferase</keyword>
<dbReference type="Pfam" id="PF24626">
    <property type="entry name" value="SH3_Tf2-1"/>
    <property type="match status" value="1"/>
</dbReference>
<evidence type="ECO:0000313" key="12">
    <source>
        <dbReference type="EMBL" id="GJT29627.1"/>
    </source>
</evidence>
<feature type="domain" description="Reverse transcriptase" evidence="8">
    <location>
        <begin position="52"/>
        <end position="173"/>
    </location>
</feature>
<evidence type="ECO:0000256" key="4">
    <source>
        <dbReference type="ARBA" id="ARBA00022759"/>
    </source>
</evidence>
<evidence type="ECO:0000256" key="5">
    <source>
        <dbReference type="ARBA" id="ARBA00022801"/>
    </source>
</evidence>
<evidence type="ECO:0000256" key="6">
    <source>
        <dbReference type="ARBA" id="ARBA00022918"/>
    </source>
</evidence>
<reference evidence="12" key="1">
    <citation type="journal article" date="2022" name="Int. J. Mol. Sci.">
        <title>Draft Genome of Tanacetum Coccineum: Genomic Comparison of Closely Related Tanacetum-Family Plants.</title>
        <authorList>
            <person name="Yamashiro T."/>
            <person name="Shiraishi A."/>
            <person name="Nakayama K."/>
            <person name="Satake H."/>
        </authorList>
    </citation>
    <scope>NUCLEOTIDE SEQUENCE</scope>
</reference>
<dbReference type="CDD" id="cd09274">
    <property type="entry name" value="RNase_HI_RT_Ty3"/>
    <property type="match status" value="1"/>
</dbReference>
<evidence type="ECO:0000259" key="10">
    <source>
        <dbReference type="Pfam" id="PF17917"/>
    </source>
</evidence>
<organism evidence="12 13">
    <name type="scientific">Tanacetum coccineum</name>
    <dbReference type="NCBI Taxonomy" id="301880"/>
    <lineage>
        <taxon>Eukaryota</taxon>
        <taxon>Viridiplantae</taxon>
        <taxon>Streptophyta</taxon>
        <taxon>Embryophyta</taxon>
        <taxon>Tracheophyta</taxon>
        <taxon>Spermatophyta</taxon>
        <taxon>Magnoliopsida</taxon>
        <taxon>eudicotyledons</taxon>
        <taxon>Gunneridae</taxon>
        <taxon>Pentapetalae</taxon>
        <taxon>asterids</taxon>
        <taxon>campanulids</taxon>
        <taxon>Asterales</taxon>
        <taxon>Asteraceae</taxon>
        <taxon>Asteroideae</taxon>
        <taxon>Anthemideae</taxon>
        <taxon>Anthemidinae</taxon>
        <taxon>Tanacetum</taxon>
    </lineage>
</organism>
<gene>
    <name evidence="12" type="ORF">Tco_0909902</name>
</gene>
<dbReference type="Gene3D" id="3.10.10.10">
    <property type="entry name" value="HIV Type 1 Reverse Transcriptase, subunit A, domain 1"/>
    <property type="match status" value="1"/>
</dbReference>
<dbReference type="Gene3D" id="3.30.70.270">
    <property type="match status" value="1"/>
</dbReference>
<evidence type="ECO:0000259" key="9">
    <source>
        <dbReference type="Pfam" id="PF07727"/>
    </source>
</evidence>